<dbReference type="Gene3D" id="3.40.50.300">
    <property type="entry name" value="P-loop containing nucleotide triphosphate hydrolases"/>
    <property type="match status" value="1"/>
</dbReference>
<dbReference type="EMBL" id="KJ184318">
    <property type="protein sequence ID" value="AII15826.1"/>
    <property type="molecule type" value="Genomic_DNA"/>
</dbReference>
<dbReference type="KEGG" id="vg:20098344"/>
<keyword evidence="1" id="KW-0418">Kinase</keyword>
<protein>
    <submittedName>
        <fullName evidence="1">Guanosine monophosphate kinase</fullName>
    </submittedName>
</protein>
<keyword evidence="1" id="KW-0808">Transferase</keyword>
<proteinExistence type="predicted"/>
<dbReference type="InterPro" id="IPR027417">
    <property type="entry name" value="P-loop_NTPase"/>
</dbReference>
<dbReference type="SUPFAM" id="SSF52540">
    <property type="entry name" value="P-loop containing nucleoside triphosphate hydrolases"/>
    <property type="match status" value="1"/>
</dbReference>
<evidence type="ECO:0000313" key="2">
    <source>
        <dbReference type="Proteomes" id="UP000203413"/>
    </source>
</evidence>
<evidence type="ECO:0000313" key="1">
    <source>
        <dbReference type="EMBL" id="AII15826.1"/>
    </source>
</evidence>
<keyword evidence="2" id="KW-1185">Reference proteome</keyword>
<dbReference type="GO" id="GO:0016301">
    <property type="term" value="F:kinase activity"/>
    <property type="evidence" value="ECO:0007669"/>
    <property type="project" value="UniProtKB-KW"/>
</dbReference>
<name>A0A076FIW9_9VIRU</name>
<accession>A0A076FIW9</accession>
<reference evidence="1 2" key="1">
    <citation type="journal article" date="2014" name="BMC Genomics">
        <title>The genome and occlusion bodies of marine Penaeus monodon nudivirus (PmNV, also known as MBV and PemoNPV) suggest that it should be assigned to a new nudivirus genus that is distinct from the terrestrial nudiviruses.</title>
        <authorList>
            <person name="Yang Y.T."/>
            <person name="Lee D.Y."/>
            <person name="Wang Y."/>
            <person name="Hu J.M."/>
            <person name="Li W.H."/>
            <person name="Leu J.H."/>
            <person name="Chang G.D."/>
            <person name="Ke H.M."/>
            <person name="Kang S.T."/>
            <person name="Lin S.S."/>
            <person name="Kou G.H."/>
            <person name="Lo C.F."/>
        </authorList>
    </citation>
    <scope>NUCLEOTIDE SEQUENCE [LARGE SCALE GENOMIC DNA]</scope>
    <source>
        <strain evidence="1">Indonesia</strain>
    </source>
</reference>
<dbReference type="GeneID" id="20098344"/>
<dbReference type="RefSeq" id="YP_009051876.1">
    <property type="nucleotide sequence ID" value="NC_024692.1"/>
</dbReference>
<dbReference type="Proteomes" id="UP000203413">
    <property type="component" value="Segment"/>
</dbReference>
<sequence length="314" mass="36088">MEFSYDKYVQYPRPLEASTPSNIVLPSGNNRVNKDDDALKSGQTYWSMEATEDLSTMKDYFEAFYSQQIFNQDTTNLAVDGPSCCGKSSLIDKFKALKVNDFFNVQTGNSYNIFPTLAISYIYINKEFAKLNDMISDRSLISNIAYLMAYFIMNCRANGLKEEKTLHGICEELVDMHNLKSVFSYIRGLRCTVLIVMDSSFECSRKRMYARGLATGSYSDMAKSQCKEYHEAQVAAFSYIANILNFPCLDLNYVRKKYQVEDDTLIFQENASAFHKYNYLKNENYNLNIDVNVSSSGTEFFKQLQEIAIDLSYR</sequence>
<gene>
    <name evidence="1" type="ORF">PmNV_038</name>
</gene>
<organism evidence="1 2">
    <name type="scientific">Penaeus monodon nudivirus</name>
    <dbReference type="NCBI Taxonomy" id="1529056"/>
    <lineage>
        <taxon>Viruses</taxon>
        <taxon>Viruses incertae sedis</taxon>
        <taxon>Naldaviricetes</taxon>
        <taxon>Lefavirales</taxon>
        <taxon>Nudiviridae</taxon>
        <taxon>Gammanudivirus</taxon>
        <taxon>Gammanudivirus pemonodonis</taxon>
    </lineage>
</organism>